<protein>
    <submittedName>
        <fullName evidence="2">DB domain-containing protein</fullName>
    </submittedName>
</protein>
<dbReference type="WBParaSite" id="RSKR_0000567450.1">
    <property type="protein sequence ID" value="RSKR_0000567450.1"/>
    <property type="gene ID" value="RSKR_0000567450"/>
</dbReference>
<evidence type="ECO:0000313" key="2">
    <source>
        <dbReference type="WBParaSite" id="RSKR_0000567450.1"/>
    </source>
</evidence>
<reference evidence="2" key="1">
    <citation type="submission" date="2016-11" db="UniProtKB">
        <authorList>
            <consortium name="WormBaseParasite"/>
        </authorList>
    </citation>
    <scope>IDENTIFICATION</scope>
    <source>
        <strain evidence="2">KR3021</strain>
    </source>
</reference>
<sequence>MKRRNSILLTAIVIGILLLLPRPGAADNTDDSNEKDCNKEKTGLLQCVAKCAKDNGCTGVDCLLKHKNIIACVLKCVAAIDCTKEDDSHEKDCKDGKASLLKAVVENPKIFCLQEFGFNYNDVCFCGTYKWSL</sequence>
<evidence type="ECO:0000313" key="1">
    <source>
        <dbReference type="Proteomes" id="UP000095286"/>
    </source>
</evidence>
<proteinExistence type="predicted"/>
<organism evidence="1 2">
    <name type="scientific">Rhabditophanes sp. KR3021</name>
    <dbReference type="NCBI Taxonomy" id="114890"/>
    <lineage>
        <taxon>Eukaryota</taxon>
        <taxon>Metazoa</taxon>
        <taxon>Ecdysozoa</taxon>
        <taxon>Nematoda</taxon>
        <taxon>Chromadorea</taxon>
        <taxon>Rhabditida</taxon>
        <taxon>Tylenchina</taxon>
        <taxon>Panagrolaimomorpha</taxon>
        <taxon>Strongyloidoidea</taxon>
        <taxon>Alloionematidae</taxon>
        <taxon>Rhabditophanes</taxon>
    </lineage>
</organism>
<dbReference type="Proteomes" id="UP000095286">
    <property type="component" value="Unplaced"/>
</dbReference>
<name>A0AC35TYG6_9BILA</name>
<accession>A0AC35TYG6</accession>